<dbReference type="InterPro" id="IPR005467">
    <property type="entry name" value="His_kinase_dom"/>
</dbReference>
<dbReference type="CDD" id="cd00130">
    <property type="entry name" value="PAS"/>
    <property type="match status" value="1"/>
</dbReference>
<evidence type="ECO:0000256" key="6">
    <source>
        <dbReference type="ARBA" id="ARBA00023012"/>
    </source>
</evidence>
<evidence type="ECO:0000256" key="8">
    <source>
        <dbReference type="SAM" id="Phobius"/>
    </source>
</evidence>
<feature type="domain" description="PAS" evidence="10">
    <location>
        <begin position="244"/>
        <end position="284"/>
    </location>
</feature>
<dbReference type="PRINTS" id="PR00344">
    <property type="entry name" value="BCTRLSENSOR"/>
</dbReference>
<dbReference type="InterPro" id="IPR003661">
    <property type="entry name" value="HisK_dim/P_dom"/>
</dbReference>
<dbReference type="GO" id="GO:0006355">
    <property type="term" value="P:regulation of DNA-templated transcription"/>
    <property type="evidence" value="ECO:0007669"/>
    <property type="project" value="InterPro"/>
</dbReference>
<protein>
    <recommendedName>
        <fullName evidence="2">histidine kinase</fullName>
        <ecNumber evidence="2">2.7.13.3</ecNumber>
    </recommendedName>
</protein>
<keyword evidence="8" id="KW-0812">Transmembrane</keyword>
<dbReference type="InterPro" id="IPR013767">
    <property type="entry name" value="PAS_fold"/>
</dbReference>
<keyword evidence="5" id="KW-0418">Kinase</keyword>
<keyword evidence="4" id="KW-0808">Transferase</keyword>
<evidence type="ECO:0000256" key="4">
    <source>
        <dbReference type="ARBA" id="ARBA00022679"/>
    </source>
</evidence>
<evidence type="ECO:0000256" key="7">
    <source>
        <dbReference type="SAM" id="MobiDB-lite"/>
    </source>
</evidence>
<dbReference type="SMART" id="SM00091">
    <property type="entry name" value="PAS"/>
    <property type="match status" value="1"/>
</dbReference>
<proteinExistence type="predicted"/>
<dbReference type="InterPro" id="IPR036890">
    <property type="entry name" value="HATPase_C_sf"/>
</dbReference>
<dbReference type="RefSeq" id="WP_015299745.1">
    <property type="nucleotide sequence ID" value="NC_019964.1"/>
</dbReference>
<dbReference type="CDD" id="cd00075">
    <property type="entry name" value="HATPase"/>
    <property type="match status" value="1"/>
</dbReference>
<evidence type="ECO:0000256" key="2">
    <source>
        <dbReference type="ARBA" id="ARBA00012438"/>
    </source>
</evidence>
<dbReference type="Pfam" id="PF00989">
    <property type="entry name" value="PAS"/>
    <property type="match status" value="1"/>
</dbReference>
<feature type="transmembrane region" description="Helical" evidence="8">
    <location>
        <begin position="214"/>
        <end position="233"/>
    </location>
</feature>
<dbReference type="PROSITE" id="PS50112">
    <property type="entry name" value="PAS"/>
    <property type="match status" value="1"/>
</dbReference>
<evidence type="ECO:0000256" key="1">
    <source>
        <dbReference type="ARBA" id="ARBA00000085"/>
    </source>
</evidence>
<dbReference type="STRING" id="797302.Halru_0412"/>
<feature type="transmembrane region" description="Helical" evidence="8">
    <location>
        <begin position="6"/>
        <end position="31"/>
    </location>
</feature>
<keyword evidence="8" id="KW-1133">Transmembrane helix</keyword>
<evidence type="ECO:0000259" key="10">
    <source>
        <dbReference type="PROSITE" id="PS50112"/>
    </source>
</evidence>
<dbReference type="PANTHER" id="PTHR43711:SF1">
    <property type="entry name" value="HISTIDINE KINASE 1"/>
    <property type="match status" value="1"/>
</dbReference>
<dbReference type="InterPro" id="IPR000014">
    <property type="entry name" value="PAS"/>
</dbReference>
<accession>L0I686</accession>
<dbReference type="Gene3D" id="1.10.287.130">
    <property type="match status" value="1"/>
</dbReference>
<feature type="region of interest" description="Disordered" evidence="7">
    <location>
        <begin position="475"/>
        <end position="545"/>
    </location>
</feature>
<dbReference type="eggNOG" id="arCOG02327">
    <property type="taxonomic scope" value="Archaea"/>
</dbReference>
<evidence type="ECO:0000313" key="12">
    <source>
        <dbReference type="Proteomes" id="UP000010846"/>
    </source>
</evidence>
<dbReference type="EC" id="2.7.13.3" evidence="2"/>
<dbReference type="SUPFAM" id="SSF55785">
    <property type="entry name" value="PYP-like sensor domain (PAS domain)"/>
    <property type="match status" value="1"/>
</dbReference>
<name>L0I686_HALRX</name>
<evidence type="ECO:0000256" key="5">
    <source>
        <dbReference type="ARBA" id="ARBA00022777"/>
    </source>
</evidence>
<dbReference type="SUPFAM" id="SSF47384">
    <property type="entry name" value="Homodimeric domain of signal transducing histidine kinase"/>
    <property type="match status" value="1"/>
</dbReference>
<feature type="transmembrane region" description="Helical" evidence="8">
    <location>
        <begin position="43"/>
        <end position="61"/>
    </location>
</feature>
<dbReference type="InterPro" id="IPR035965">
    <property type="entry name" value="PAS-like_dom_sf"/>
</dbReference>
<dbReference type="EMBL" id="CP003050">
    <property type="protein sequence ID" value="AGB15055.1"/>
    <property type="molecule type" value="Genomic_DNA"/>
</dbReference>
<dbReference type="InterPro" id="IPR003594">
    <property type="entry name" value="HATPase_dom"/>
</dbReference>
<keyword evidence="8" id="KW-0472">Membrane</keyword>
<evidence type="ECO:0000256" key="3">
    <source>
        <dbReference type="ARBA" id="ARBA00022553"/>
    </source>
</evidence>
<dbReference type="KEGG" id="hru:Halru_0412"/>
<dbReference type="HOGENOM" id="CLU_000445_114_58_2"/>
<dbReference type="Pfam" id="PF02518">
    <property type="entry name" value="HATPase_c"/>
    <property type="match status" value="1"/>
</dbReference>
<dbReference type="GO" id="GO:0000155">
    <property type="term" value="F:phosphorelay sensor kinase activity"/>
    <property type="evidence" value="ECO:0007669"/>
    <property type="project" value="InterPro"/>
</dbReference>
<keyword evidence="3" id="KW-0597">Phosphoprotein</keyword>
<keyword evidence="6" id="KW-0902">Two-component regulatory system</keyword>
<feature type="transmembrane region" description="Helical" evidence="8">
    <location>
        <begin position="112"/>
        <end position="129"/>
    </location>
</feature>
<dbReference type="InterPro" id="IPR050736">
    <property type="entry name" value="Sensor_HK_Regulatory"/>
</dbReference>
<sequence length="645" mass="70681">MAVGDLPFWAILYVIANIVGVVLSFVLGYYAWRHRDEPGATSLVTVVVGAAIWSAMVLLRIATGPYVLDGPFWLTTLWNRVMFLGIGLTVAGWFGFALEFTGRERFATRKTAALLAIHPVAISFVAWFAPDLLWAVFEPSSTDLTGFTSEWGSAFVVHNLYAYGLSMIGLFFLLGYIFRNRSLYRKQGLAVLLGSLSPFVGNLVYQGGLVPVDLAPTAYVITGLAFGWAIFSYQLMDVTPIAREHVVDTIDDAVFVLDRDDRFVDLNPAAAALFEVDRDDVLGEHIRTVVSTHTELLDRYEDAERVEDEIDVQADDERRSFEIRIYPLFDDHDRLVARQFLLHDNTHQRRRQRQLEHQNEQLERVVSVVSHDLRNPINVARGYVDVTKETGDIDNLEPAEQSFDRMETIIEDVLTMARDGGGVDDTEPVPLDAIAENAWQQVDTGEATLEVVDSTTFAADRRKLQRLLENLFRNSVEHGSTSSQGGSRPDDSVEHGSTSSRPKADDSVEHGSTSSQGDSRPDDSVEHGSTSRSEPADSEDAIDHADGTLTVTVGTIDADDGSILIEGESFGFYVADDGPGIPAGERPDVLDAGYTTAETGTGLGLSIVQSIAEAHGWTVEITESRTGGARIELTGIVPVGRAAAV</sequence>
<reference evidence="11" key="1">
    <citation type="submission" date="2011-09" db="EMBL/GenBank/DDBJ databases">
        <title>Complete sequence of Halovivax ruber XH-70.</title>
        <authorList>
            <consortium name="US DOE Joint Genome Institute"/>
            <person name="Lucas S."/>
            <person name="Han J."/>
            <person name="Lapidus A."/>
            <person name="Cheng J.-F."/>
            <person name="Goodwin L."/>
            <person name="Pitluck S."/>
            <person name="Peters L."/>
            <person name="Mikhailova N."/>
            <person name="Davenport K."/>
            <person name="Detter J.C."/>
            <person name="Han C."/>
            <person name="Tapia R."/>
            <person name="Land M."/>
            <person name="Hauser L."/>
            <person name="Kyrpides N."/>
            <person name="Ivanova N."/>
            <person name="Pagani I."/>
            <person name="Sproer C."/>
            <person name="Anderson I."/>
            <person name="Woyke T."/>
        </authorList>
    </citation>
    <scope>NUCLEOTIDE SEQUENCE</scope>
    <source>
        <strain evidence="11">XH-70</strain>
    </source>
</reference>
<dbReference type="SMART" id="SM00387">
    <property type="entry name" value="HATPase_c"/>
    <property type="match status" value="1"/>
</dbReference>
<gene>
    <name evidence="11" type="ordered locus">Halru_0412</name>
</gene>
<dbReference type="CDD" id="cd00082">
    <property type="entry name" value="HisKA"/>
    <property type="match status" value="1"/>
</dbReference>
<keyword evidence="12" id="KW-1185">Reference proteome</keyword>
<comment type="catalytic activity">
    <reaction evidence="1">
        <text>ATP + protein L-histidine = ADP + protein N-phospho-L-histidine.</text>
        <dbReference type="EC" id="2.7.13.3"/>
    </reaction>
</comment>
<dbReference type="SMART" id="SM00388">
    <property type="entry name" value="HisKA"/>
    <property type="match status" value="1"/>
</dbReference>
<dbReference type="Proteomes" id="UP000010846">
    <property type="component" value="Chromosome"/>
</dbReference>
<dbReference type="SUPFAM" id="SSF55874">
    <property type="entry name" value="ATPase domain of HSP90 chaperone/DNA topoisomerase II/histidine kinase"/>
    <property type="match status" value="2"/>
</dbReference>
<dbReference type="InterPro" id="IPR036097">
    <property type="entry name" value="HisK_dim/P_sf"/>
</dbReference>
<dbReference type="Gene3D" id="3.30.565.10">
    <property type="entry name" value="Histidine kinase-like ATPase, C-terminal domain"/>
    <property type="match status" value="1"/>
</dbReference>
<dbReference type="InterPro" id="IPR004358">
    <property type="entry name" value="Sig_transdc_His_kin-like_C"/>
</dbReference>
<dbReference type="GeneID" id="14375720"/>
<feature type="compositionally biased region" description="Polar residues" evidence="7">
    <location>
        <begin position="477"/>
        <end position="486"/>
    </location>
</feature>
<feature type="transmembrane region" description="Helical" evidence="8">
    <location>
        <begin position="190"/>
        <end position="208"/>
    </location>
</feature>
<dbReference type="AlphaFoldDB" id="L0I686"/>
<feature type="transmembrane region" description="Helical" evidence="8">
    <location>
        <begin position="160"/>
        <end position="178"/>
    </location>
</feature>
<feature type="transmembrane region" description="Helical" evidence="8">
    <location>
        <begin position="81"/>
        <end position="100"/>
    </location>
</feature>
<dbReference type="Pfam" id="PF16927">
    <property type="entry name" value="HisKA_7TM"/>
    <property type="match status" value="1"/>
</dbReference>
<evidence type="ECO:0000259" key="9">
    <source>
        <dbReference type="PROSITE" id="PS50109"/>
    </source>
</evidence>
<dbReference type="Gene3D" id="3.30.450.20">
    <property type="entry name" value="PAS domain"/>
    <property type="match status" value="1"/>
</dbReference>
<evidence type="ECO:0000313" key="11">
    <source>
        <dbReference type="EMBL" id="AGB15055.1"/>
    </source>
</evidence>
<dbReference type="Pfam" id="PF00512">
    <property type="entry name" value="HisKA"/>
    <property type="match status" value="1"/>
</dbReference>
<dbReference type="InterPro" id="IPR031621">
    <property type="entry name" value="HisKA_7TM"/>
</dbReference>
<organism evidence="11 12">
    <name type="scientific">Halovivax ruber (strain DSM 18193 / JCM 13892 / XH-70)</name>
    <dbReference type="NCBI Taxonomy" id="797302"/>
    <lineage>
        <taxon>Archaea</taxon>
        <taxon>Methanobacteriati</taxon>
        <taxon>Methanobacteriota</taxon>
        <taxon>Stenosarchaea group</taxon>
        <taxon>Halobacteria</taxon>
        <taxon>Halobacteriales</taxon>
        <taxon>Natrialbaceae</taxon>
        <taxon>Halovivax</taxon>
    </lineage>
</organism>
<dbReference type="PROSITE" id="PS50109">
    <property type="entry name" value="HIS_KIN"/>
    <property type="match status" value="1"/>
</dbReference>
<dbReference type="NCBIfam" id="TIGR00229">
    <property type="entry name" value="sensory_box"/>
    <property type="match status" value="1"/>
</dbReference>
<feature type="domain" description="Histidine kinase" evidence="9">
    <location>
        <begin position="368"/>
        <end position="639"/>
    </location>
</feature>
<dbReference type="PANTHER" id="PTHR43711">
    <property type="entry name" value="TWO-COMPONENT HISTIDINE KINASE"/>
    <property type="match status" value="1"/>
</dbReference>